<comment type="similarity">
    <text evidence="1">Belongs to the multicopper oxidase family.</text>
</comment>
<dbReference type="CDD" id="cd13901">
    <property type="entry name" value="CuRO_3_MaLCC_like"/>
    <property type="match status" value="1"/>
</dbReference>
<dbReference type="CDD" id="cd13854">
    <property type="entry name" value="CuRO_1_MaLCC_like"/>
    <property type="match status" value="1"/>
</dbReference>
<evidence type="ECO:0000256" key="3">
    <source>
        <dbReference type="SAM" id="SignalP"/>
    </source>
</evidence>
<evidence type="ECO:0000313" key="7">
    <source>
        <dbReference type="EMBL" id="CAI6333976.1"/>
    </source>
</evidence>
<reference evidence="7" key="1">
    <citation type="submission" date="2023-01" db="EMBL/GenBank/DDBJ databases">
        <authorList>
            <person name="Van Ghelder C."/>
            <person name="Rancurel C."/>
        </authorList>
    </citation>
    <scope>NUCLEOTIDE SEQUENCE</scope>
    <source>
        <strain evidence="7">CNCM I-4278</strain>
    </source>
</reference>
<dbReference type="EMBL" id="CAOQHR010000004">
    <property type="protein sequence ID" value="CAI6333976.1"/>
    <property type="molecule type" value="Genomic_DNA"/>
</dbReference>
<proteinExistence type="inferred from homology"/>
<keyword evidence="2" id="KW-0186">Copper</keyword>
<dbReference type="InterPro" id="IPR011707">
    <property type="entry name" value="Cu-oxidase-like_N"/>
</dbReference>
<dbReference type="InterPro" id="IPR045087">
    <property type="entry name" value="Cu-oxidase_fam"/>
</dbReference>
<sequence>MTVFFVAAISASILLNAFSNAFSLPQMETNGESILGTVDSPLLEPLEGSSWGDMSLETTNVYTATFSDAVVRRYTFNVARVSLAPDGVTSPMIVVNGAFPGPTIEANWGDIIEVTVNNQIQGPEAGTSIHWHGLLQHDTPFMDGVPSVTQCPIAPGKSFVYRFKADRPGTSWWHGHFAAQTAGGLHGAIVIHGPPQNGAQYDVDIGPVLLSDRYHIDYRTLIQGYLSVPLQLIPSDSNLINGKGTFNCSTTSLPCKPDAGYSKFMFQSGKRHLLRLINSGAEGLQHFTIDNHEFLVVELDFVSIIPFKTNKITLSPGQRANIVVQGTGKPSDAVWMRTDIDPVCATATNPKTRAIILYETADHGAIPNTTATPYTAVGCTTYELSQTTPVYAIAPPPKPATHIDLDITVGVNDTGHTQWYMNGSPFRADINQALLARAAVGDTAFERPEWNVYNFGSNSSVRMLMRNYHISPHPMHLHGHDFWVLAEGHGEWDGSVVNPSNPIRRDTHQVLPMVDDKPGYAVIEWEQDNPGIWAFHCHIFSHSSLGFYINILERQADIQDTLIPNAVTNSCTSWNEYAMKNEVEQPDSGI</sequence>
<evidence type="ECO:0000256" key="1">
    <source>
        <dbReference type="ARBA" id="ARBA00010609"/>
    </source>
</evidence>
<dbReference type="PANTHER" id="PTHR11709">
    <property type="entry name" value="MULTI-COPPER OXIDASE"/>
    <property type="match status" value="1"/>
</dbReference>
<feature type="signal peptide" evidence="3">
    <location>
        <begin position="1"/>
        <end position="21"/>
    </location>
</feature>
<feature type="domain" description="Plastocyanin-like" evidence="4">
    <location>
        <begin position="207"/>
        <end position="360"/>
    </location>
</feature>
<keyword evidence="8" id="KW-1185">Reference proteome</keyword>
<dbReference type="Proteomes" id="UP001152607">
    <property type="component" value="Unassembled WGS sequence"/>
</dbReference>
<name>A0A9W4UD35_9PLEO</name>
<evidence type="ECO:0008006" key="9">
    <source>
        <dbReference type="Google" id="ProtNLM"/>
    </source>
</evidence>
<feature type="domain" description="Plastocyanin-like" evidence="5">
    <location>
        <begin position="443"/>
        <end position="555"/>
    </location>
</feature>
<dbReference type="PANTHER" id="PTHR11709:SF145">
    <property type="entry name" value="LCC1"/>
    <property type="match status" value="1"/>
</dbReference>
<feature type="domain" description="Plastocyanin-like" evidence="6">
    <location>
        <begin position="79"/>
        <end position="194"/>
    </location>
</feature>
<dbReference type="InterPro" id="IPR008972">
    <property type="entry name" value="Cupredoxin"/>
</dbReference>
<dbReference type="Pfam" id="PF00394">
    <property type="entry name" value="Cu-oxidase"/>
    <property type="match status" value="1"/>
</dbReference>
<gene>
    <name evidence="7" type="ORF">PDIGIT_LOCUS7028</name>
</gene>
<comment type="caution">
    <text evidence="7">The sequence shown here is derived from an EMBL/GenBank/DDBJ whole genome shotgun (WGS) entry which is preliminary data.</text>
</comment>
<dbReference type="SUPFAM" id="SSF49503">
    <property type="entry name" value="Cupredoxins"/>
    <property type="match status" value="3"/>
</dbReference>
<dbReference type="InterPro" id="IPR011706">
    <property type="entry name" value="Cu-oxidase_C"/>
</dbReference>
<evidence type="ECO:0000259" key="4">
    <source>
        <dbReference type="Pfam" id="PF00394"/>
    </source>
</evidence>
<protein>
    <recommendedName>
        <fullName evidence="9">Laccase</fullName>
    </recommendedName>
</protein>
<dbReference type="AlphaFoldDB" id="A0A9W4UD35"/>
<keyword evidence="3" id="KW-0732">Signal</keyword>
<dbReference type="Pfam" id="PF07731">
    <property type="entry name" value="Cu-oxidase_2"/>
    <property type="match status" value="1"/>
</dbReference>
<evidence type="ECO:0000259" key="6">
    <source>
        <dbReference type="Pfam" id="PF07732"/>
    </source>
</evidence>
<dbReference type="OrthoDB" id="2121828at2759"/>
<dbReference type="InterPro" id="IPR001117">
    <property type="entry name" value="Cu-oxidase_2nd"/>
</dbReference>
<dbReference type="Pfam" id="PF07732">
    <property type="entry name" value="Cu-oxidase_3"/>
    <property type="match status" value="1"/>
</dbReference>
<evidence type="ECO:0000256" key="2">
    <source>
        <dbReference type="ARBA" id="ARBA00023008"/>
    </source>
</evidence>
<evidence type="ECO:0000313" key="8">
    <source>
        <dbReference type="Proteomes" id="UP001152607"/>
    </source>
</evidence>
<feature type="chain" id="PRO_5040937144" description="Laccase" evidence="3">
    <location>
        <begin position="22"/>
        <end position="590"/>
    </location>
</feature>
<evidence type="ECO:0000259" key="5">
    <source>
        <dbReference type="Pfam" id="PF07731"/>
    </source>
</evidence>
<accession>A0A9W4UD35</accession>
<dbReference type="GO" id="GO:0016491">
    <property type="term" value="F:oxidoreductase activity"/>
    <property type="evidence" value="ECO:0007669"/>
    <property type="project" value="InterPro"/>
</dbReference>
<dbReference type="Gene3D" id="2.60.40.420">
    <property type="entry name" value="Cupredoxins - blue copper proteins"/>
    <property type="match status" value="3"/>
</dbReference>
<organism evidence="7 8">
    <name type="scientific">Periconia digitata</name>
    <dbReference type="NCBI Taxonomy" id="1303443"/>
    <lineage>
        <taxon>Eukaryota</taxon>
        <taxon>Fungi</taxon>
        <taxon>Dikarya</taxon>
        <taxon>Ascomycota</taxon>
        <taxon>Pezizomycotina</taxon>
        <taxon>Dothideomycetes</taxon>
        <taxon>Pleosporomycetidae</taxon>
        <taxon>Pleosporales</taxon>
        <taxon>Massarineae</taxon>
        <taxon>Periconiaceae</taxon>
        <taxon>Periconia</taxon>
    </lineage>
</organism>
<dbReference type="GO" id="GO:0005507">
    <property type="term" value="F:copper ion binding"/>
    <property type="evidence" value="ECO:0007669"/>
    <property type="project" value="InterPro"/>
</dbReference>